<dbReference type="InterPro" id="IPR001584">
    <property type="entry name" value="Integrase_cat-core"/>
</dbReference>
<proteinExistence type="predicted"/>
<evidence type="ECO:0000313" key="4">
    <source>
        <dbReference type="Proteomes" id="UP001151760"/>
    </source>
</evidence>
<dbReference type="EMBL" id="BQNB010018825">
    <property type="protein sequence ID" value="GJT78682.1"/>
    <property type="molecule type" value="Genomic_DNA"/>
</dbReference>
<evidence type="ECO:0000256" key="1">
    <source>
        <dbReference type="SAM" id="MobiDB-lite"/>
    </source>
</evidence>
<dbReference type="Proteomes" id="UP001151760">
    <property type="component" value="Unassembled WGS sequence"/>
</dbReference>
<reference evidence="3" key="1">
    <citation type="journal article" date="2022" name="Int. J. Mol. Sci.">
        <title>Draft Genome of Tanacetum Coccineum: Genomic Comparison of Closely Related Tanacetum-Family Plants.</title>
        <authorList>
            <person name="Yamashiro T."/>
            <person name="Shiraishi A."/>
            <person name="Nakayama K."/>
            <person name="Satake H."/>
        </authorList>
    </citation>
    <scope>NUCLEOTIDE SEQUENCE</scope>
</reference>
<accession>A0ABQ5GUU6</accession>
<dbReference type="SUPFAM" id="SSF53098">
    <property type="entry name" value="Ribonuclease H-like"/>
    <property type="match status" value="1"/>
</dbReference>
<keyword evidence="4" id="KW-1185">Reference proteome</keyword>
<evidence type="ECO:0000313" key="3">
    <source>
        <dbReference type="EMBL" id="GJT78682.1"/>
    </source>
</evidence>
<feature type="compositionally biased region" description="Basic and acidic residues" evidence="1">
    <location>
        <begin position="54"/>
        <end position="63"/>
    </location>
</feature>
<comment type="caution">
    <text evidence="3">The sequence shown here is derived from an EMBL/GenBank/DDBJ whole genome shotgun (WGS) entry which is preliminary data.</text>
</comment>
<keyword evidence="3" id="KW-0695">RNA-directed DNA polymerase</keyword>
<dbReference type="Gene3D" id="3.30.420.10">
    <property type="entry name" value="Ribonuclease H-like superfamily/Ribonuclease H"/>
    <property type="match status" value="1"/>
</dbReference>
<keyword evidence="3" id="KW-0808">Transferase</keyword>
<organism evidence="3 4">
    <name type="scientific">Tanacetum coccineum</name>
    <dbReference type="NCBI Taxonomy" id="301880"/>
    <lineage>
        <taxon>Eukaryota</taxon>
        <taxon>Viridiplantae</taxon>
        <taxon>Streptophyta</taxon>
        <taxon>Embryophyta</taxon>
        <taxon>Tracheophyta</taxon>
        <taxon>Spermatophyta</taxon>
        <taxon>Magnoliopsida</taxon>
        <taxon>eudicotyledons</taxon>
        <taxon>Gunneridae</taxon>
        <taxon>Pentapetalae</taxon>
        <taxon>asterids</taxon>
        <taxon>campanulids</taxon>
        <taxon>Asterales</taxon>
        <taxon>Asteraceae</taxon>
        <taxon>Asteroideae</taxon>
        <taxon>Anthemideae</taxon>
        <taxon>Anthemidinae</taxon>
        <taxon>Tanacetum</taxon>
    </lineage>
</organism>
<feature type="domain" description="Integrase catalytic" evidence="2">
    <location>
        <begin position="268"/>
        <end position="422"/>
    </location>
</feature>
<reference evidence="3" key="2">
    <citation type="submission" date="2022-01" db="EMBL/GenBank/DDBJ databases">
        <authorList>
            <person name="Yamashiro T."/>
            <person name="Shiraishi A."/>
            <person name="Satake H."/>
            <person name="Nakayama K."/>
        </authorList>
    </citation>
    <scope>NUCLEOTIDE SEQUENCE</scope>
</reference>
<gene>
    <name evidence="3" type="ORF">Tco_1045407</name>
</gene>
<dbReference type="CDD" id="cd00303">
    <property type="entry name" value="retropepsin_like"/>
    <property type="match status" value="1"/>
</dbReference>
<evidence type="ECO:0000259" key="2">
    <source>
        <dbReference type="PROSITE" id="PS50994"/>
    </source>
</evidence>
<sequence>MVGGAEIPQKRTSSGVRSTEEMDIAINDLNSKFASMSTVLEELRSAIVGGGNHLNREGNKRDDDEREETMDEYNRGPRRGDQPRTMGGRMLILAVLDWLYEVEKFFNIMEVPEEEQLKVVAYKLRGGAGACCGNLVSKALDKAFKLQTKPHLSPYQIGWIKKGSALKVTEICKVPLAIRKHYNELVTCDVVDIEACRVLLGRTWQHDMDATHQVVKGVEDVMENAISADEVVGFNSIKELYASGEDFGNILMELETKQHRGLYMSLPVYESPWVNISMDFVLGLPRTQRGVDSVFVVVDRFSKMAHFIPCKKTSDAAYIAMVRLHGVSKSITSDRDSKFIAYFWLTLWRRLGTSLNFSSTAHPQTDSQTEVVNCTLENMIRCLCEEKPKLWDVSLAQAEFAYNSADHSSMGFSPFEVVYKTSPRHVVDLIDLPGKKNVQANRMVEEVQATHEVVRANITEANAKYKIATDKHRRKKLF</sequence>
<feature type="compositionally biased region" description="Basic and acidic residues" evidence="1">
    <location>
        <begin position="72"/>
        <end position="82"/>
    </location>
</feature>
<keyword evidence="3" id="KW-0548">Nucleotidyltransferase</keyword>
<name>A0ABQ5GUU6_9ASTR</name>
<dbReference type="InterPro" id="IPR036397">
    <property type="entry name" value="RNaseH_sf"/>
</dbReference>
<protein>
    <submittedName>
        <fullName evidence="3">RNA-directed DNA polymerase</fullName>
    </submittedName>
</protein>
<dbReference type="GO" id="GO:0003964">
    <property type="term" value="F:RNA-directed DNA polymerase activity"/>
    <property type="evidence" value="ECO:0007669"/>
    <property type="project" value="UniProtKB-KW"/>
</dbReference>
<dbReference type="PANTHER" id="PTHR35046">
    <property type="entry name" value="ZINC KNUCKLE (CCHC-TYPE) FAMILY PROTEIN"/>
    <property type="match status" value="1"/>
</dbReference>
<dbReference type="PANTHER" id="PTHR35046:SF9">
    <property type="entry name" value="RNA-DIRECTED DNA POLYMERASE"/>
    <property type="match status" value="1"/>
</dbReference>
<feature type="region of interest" description="Disordered" evidence="1">
    <location>
        <begin position="51"/>
        <end position="84"/>
    </location>
</feature>
<dbReference type="InterPro" id="IPR012337">
    <property type="entry name" value="RNaseH-like_sf"/>
</dbReference>
<dbReference type="PROSITE" id="PS50994">
    <property type="entry name" value="INTEGRASE"/>
    <property type="match status" value="1"/>
</dbReference>